<keyword evidence="2" id="KW-0812">Transmembrane</keyword>
<keyword evidence="2" id="KW-1133">Transmembrane helix</keyword>
<feature type="region of interest" description="Disordered" evidence="1">
    <location>
        <begin position="744"/>
        <end position="798"/>
    </location>
</feature>
<sequence>MERTVAATSAIFKVLRDKNVLYDGNTGPVKLDQSGVSESTQKLHADVGHAFQQGWGLRREGIRDLYHSSHGLFTKDERREALVNAATITKGSSDAFIERWIKEIDTYLVYAGLFSAILTAFNVESYQLLQPAPPDPAPAILQQISLQLGSLSYIPPSINSTYQVFNSSDAGATLSSVVPTWAVWLNALWFSGLVLSLSAASVGILVKQWLNEFQSGLSGDSEHIARLRQYRLNNLKRCHVGSIVNTIPVLLQGALALFLAGLLVLLWNLHRAVAAITSIFVLAIAVFIVSTTIAPLVTSRCAYLSPQSLVLYALWPYVARPTCKWLSTMKAWLFKVLGRARDFQPTVALDDTFTNMSAQCKPPQQSWIARERSLVKQHYTKLEADMTLTAYEATLDIDVIASALAGVVNWNTDDTLQWFVGLVEIDTFHFGKLQFHFHNVENRRLHAAIFYGHILLCATLQEHPIAESVISGQQIKERFLDHLEFLPYYRPAPSEPDSWGGKLAWIAAAHAALMLCADARVQPPSPPGTGLSHQQLEVDQVLLDLMARAVDSAALKTRYNTSLVSGIETCAIFAFRALRESNYSLDKPFEYLGTYLRGHALLLHFIALRSRVSQVGWSKFLEEGVKDALSDLSATLNCLSRSRLDDAQDSEHIEEVEFDIVPPLAHLVHTLSCEIDSSGFRLLLPPDFCVSLELFVSEFRKSALYEEQYWVIVPWENDQWYLPDLFDAALTLIEKLRNLANRDTRAMRRSQPTSYTPIELSNSSDALRKNEKTSPPASPSTPIAESLTDTQLHSETSHRHASASIRADWWMYYGNDFPETQSDGASPPSTKRSAFAR</sequence>
<accession>A0AAD7X8R4</accession>
<protein>
    <recommendedName>
        <fullName evidence="3">DUF6535 domain-containing protein</fullName>
    </recommendedName>
</protein>
<proteinExistence type="predicted"/>
<evidence type="ECO:0000256" key="1">
    <source>
        <dbReference type="SAM" id="MobiDB-lite"/>
    </source>
</evidence>
<evidence type="ECO:0000259" key="3">
    <source>
        <dbReference type="Pfam" id="PF20153"/>
    </source>
</evidence>
<evidence type="ECO:0000313" key="5">
    <source>
        <dbReference type="Proteomes" id="UP001215151"/>
    </source>
</evidence>
<feature type="transmembrane region" description="Helical" evidence="2">
    <location>
        <begin position="273"/>
        <end position="294"/>
    </location>
</feature>
<keyword evidence="2" id="KW-0472">Membrane</keyword>
<dbReference type="Pfam" id="PF20153">
    <property type="entry name" value="DUF6535"/>
    <property type="match status" value="1"/>
</dbReference>
<keyword evidence="5" id="KW-1185">Reference proteome</keyword>
<feature type="transmembrane region" description="Helical" evidence="2">
    <location>
        <begin position="243"/>
        <end position="267"/>
    </location>
</feature>
<reference evidence="4" key="1">
    <citation type="submission" date="2022-11" db="EMBL/GenBank/DDBJ databases">
        <title>Genome Sequence of Cubamyces cubensis.</title>
        <authorList>
            <person name="Buettner E."/>
        </authorList>
    </citation>
    <scope>NUCLEOTIDE SEQUENCE</scope>
    <source>
        <strain evidence="4">MPL-01</strain>
    </source>
</reference>
<dbReference type="AlphaFoldDB" id="A0AAD7X8R4"/>
<dbReference type="Proteomes" id="UP001215151">
    <property type="component" value="Unassembled WGS sequence"/>
</dbReference>
<dbReference type="InterPro" id="IPR045338">
    <property type="entry name" value="DUF6535"/>
</dbReference>
<gene>
    <name evidence="4" type="ORF">ONZ51_g10557</name>
</gene>
<comment type="caution">
    <text evidence="4">The sequence shown here is derived from an EMBL/GenBank/DDBJ whole genome shotgun (WGS) entry which is preliminary data.</text>
</comment>
<feature type="domain" description="DUF6535" evidence="3">
    <location>
        <begin position="94"/>
        <end position="268"/>
    </location>
</feature>
<evidence type="ECO:0000256" key="2">
    <source>
        <dbReference type="SAM" id="Phobius"/>
    </source>
</evidence>
<feature type="region of interest" description="Disordered" evidence="1">
    <location>
        <begin position="818"/>
        <end position="837"/>
    </location>
</feature>
<name>A0AAD7X8R4_9APHY</name>
<evidence type="ECO:0000313" key="4">
    <source>
        <dbReference type="EMBL" id="KAJ8462976.1"/>
    </source>
</evidence>
<feature type="transmembrane region" description="Helical" evidence="2">
    <location>
        <begin position="181"/>
        <end position="206"/>
    </location>
</feature>
<dbReference type="EMBL" id="JAPEVG010000426">
    <property type="protein sequence ID" value="KAJ8462976.1"/>
    <property type="molecule type" value="Genomic_DNA"/>
</dbReference>
<organism evidence="4 5">
    <name type="scientific">Trametes cubensis</name>
    <dbReference type="NCBI Taxonomy" id="1111947"/>
    <lineage>
        <taxon>Eukaryota</taxon>
        <taxon>Fungi</taxon>
        <taxon>Dikarya</taxon>
        <taxon>Basidiomycota</taxon>
        <taxon>Agaricomycotina</taxon>
        <taxon>Agaricomycetes</taxon>
        <taxon>Polyporales</taxon>
        <taxon>Polyporaceae</taxon>
        <taxon>Trametes</taxon>
    </lineage>
</organism>
<feature type="compositionally biased region" description="Polar residues" evidence="1">
    <location>
        <begin position="750"/>
        <end position="765"/>
    </location>
</feature>